<evidence type="ECO:0000256" key="2">
    <source>
        <dbReference type="RuleBase" id="RU003616"/>
    </source>
</evidence>
<dbReference type="InterPro" id="IPR008978">
    <property type="entry name" value="HSP20-like_chaperone"/>
</dbReference>
<organism evidence="5">
    <name type="scientific">uncultured Solirubrobacterales bacterium</name>
    <dbReference type="NCBI Taxonomy" id="768556"/>
    <lineage>
        <taxon>Bacteria</taxon>
        <taxon>Bacillati</taxon>
        <taxon>Actinomycetota</taxon>
        <taxon>Thermoleophilia</taxon>
        <taxon>Solirubrobacterales</taxon>
        <taxon>environmental samples</taxon>
    </lineage>
</organism>
<feature type="compositionally biased region" description="Low complexity" evidence="3">
    <location>
        <begin position="145"/>
        <end position="157"/>
    </location>
</feature>
<dbReference type="PANTHER" id="PTHR11527">
    <property type="entry name" value="HEAT-SHOCK PROTEIN 20 FAMILY MEMBER"/>
    <property type="match status" value="1"/>
</dbReference>
<dbReference type="EMBL" id="CADCVV010000150">
    <property type="protein sequence ID" value="CAA9509852.1"/>
    <property type="molecule type" value="Genomic_DNA"/>
</dbReference>
<name>A0A6J4SZR0_9ACTN</name>
<proteinExistence type="inferred from homology"/>
<evidence type="ECO:0000256" key="3">
    <source>
        <dbReference type="SAM" id="MobiDB-lite"/>
    </source>
</evidence>
<dbReference type="AlphaFoldDB" id="A0A6J4SZR0"/>
<dbReference type="CDD" id="cd06464">
    <property type="entry name" value="ACD_sHsps-like"/>
    <property type="match status" value="1"/>
</dbReference>
<dbReference type="PROSITE" id="PS01031">
    <property type="entry name" value="SHSP"/>
    <property type="match status" value="1"/>
</dbReference>
<evidence type="ECO:0000313" key="5">
    <source>
        <dbReference type="EMBL" id="CAA9509852.1"/>
    </source>
</evidence>
<feature type="domain" description="SHSP" evidence="4">
    <location>
        <begin position="26"/>
        <end position="139"/>
    </location>
</feature>
<comment type="similarity">
    <text evidence="1 2">Belongs to the small heat shock protein (HSP20) family.</text>
</comment>
<gene>
    <name evidence="5" type="ORF">AVDCRST_MAG17-1911</name>
</gene>
<dbReference type="SUPFAM" id="SSF49764">
    <property type="entry name" value="HSP20-like chaperones"/>
    <property type="match status" value="1"/>
</dbReference>
<sequence length="174" mass="18902">MTFLVKPDPFSSEVNRLFNTLLAPESARSQRWTPAMDLVEADDHYVLRADLPGMDEKNVSIEINDNVLTVSGERRDEQEQTRQGWHRVERSFGRFTRSLTLPEGIDPDAVAAAFDKGVLSITVPKPEQRRPRRVEISVGGGSADGNGAARNGADPAPVEGTATERASGEASATA</sequence>
<evidence type="ECO:0000256" key="1">
    <source>
        <dbReference type="PROSITE-ProRule" id="PRU00285"/>
    </source>
</evidence>
<dbReference type="InterPro" id="IPR031107">
    <property type="entry name" value="Small_HSP"/>
</dbReference>
<reference evidence="5" key="1">
    <citation type="submission" date="2020-02" db="EMBL/GenBank/DDBJ databases">
        <authorList>
            <person name="Meier V. D."/>
        </authorList>
    </citation>
    <scope>NUCLEOTIDE SEQUENCE</scope>
    <source>
        <strain evidence="5">AVDCRST_MAG17</strain>
    </source>
</reference>
<feature type="compositionally biased region" description="Basic and acidic residues" evidence="3">
    <location>
        <begin position="126"/>
        <end position="135"/>
    </location>
</feature>
<dbReference type="InterPro" id="IPR002068">
    <property type="entry name" value="A-crystallin/Hsp20_dom"/>
</dbReference>
<feature type="region of interest" description="Disordered" evidence="3">
    <location>
        <begin position="125"/>
        <end position="174"/>
    </location>
</feature>
<dbReference type="Gene3D" id="2.60.40.790">
    <property type="match status" value="1"/>
</dbReference>
<evidence type="ECO:0000259" key="4">
    <source>
        <dbReference type="PROSITE" id="PS01031"/>
    </source>
</evidence>
<accession>A0A6J4SZR0</accession>
<dbReference type="Pfam" id="PF00011">
    <property type="entry name" value="HSP20"/>
    <property type="match status" value="1"/>
</dbReference>
<protein>
    <recommendedName>
        <fullName evidence="4">SHSP domain-containing protein</fullName>
    </recommendedName>
</protein>